<dbReference type="Pfam" id="PF02458">
    <property type="entry name" value="Transferase"/>
    <property type="match status" value="1"/>
</dbReference>
<protein>
    <submittedName>
        <fullName evidence="4">Uncharacterized protein</fullName>
    </submittedName>
</protein>
<dbReference type="Proteomes" id="UP001187192">
    <property type="component" value="Unassembled WGS sequence"/>
</dbReference>
<dbReference type="PANTHER" id="PTHR31623">
    <property type="entry name" value="F21J9.9"/>
    <property type="match status" value="1"/>
</dbReference>
<evidence type="ECO:0000256" key="3">
    <source>
        <dbReference type="ARBA" id="ARBA00023315"/>
    </source>
</evidence>
<reference evidence="4" key="1">
    <citation type="submission" date="2023-07" db="EMBL/GenBank/DDBJ databases">
        <title>draft genome sequence of fig (Ficus carica).</title>
        <authorList>
            <person name="Takahashi T."/>
            <person name="Nishimura K."/>
        </authorList>
    </citation>
    <scope>NUCLEOTIDE SEQUENCE</scope>
</reference>
<keyword evidence="3" id="KW-0012">Acyltransferase</keyword>
<dbReference type="EMBL" id="BTGU01000030">
    <property type="protein sequence ID" value="GMN49112.1"/>
    <property type="molecule type" value="Genomic_DNA"/>
</dbReference>
<organism evidence="4 5">
    <name type="scientific">Ficus carica</name>
    <name type="common">Common fig</name>
    <dbReference type="NCBI Taxonomy" id="3494"/>
    <lineage>
        <taxon>Eukaryota</taxon>
        <taxon>Viridiplantae</taxon>
        <taxon>Streptophyta</taxon>
        <taxon>Embryophyta</taxon>
        <taxon>Tracheophyta</taxon>
        <taxon>Spermatophyta</taxon>
        <taxon>Magnoliopsida</taxon>
        <taxon>eudicotyledons</taxon>
        <taxon>Gunneridae</taxon>
        <taxon>Pentapetalae</taxon>
        <taxon>rosids</taxon>
        <taxon>fabids</taxon>
        <taxon>Rosales</taxon>
        <taxon>Moraceae</taxon>
        <taxon>Ficeae</taxon>
        <taxon>Ficus</taxon>
    </lineage>
</organism>
<dbReference type="AlphaFoldDB" id="A0AA88A9G6"/>
<keyword evidence="5" id="KW-1185">Reference proteome</keyword>
<evidence type="ECO:0000256" key="1">
    <source>
        <dbReference type="ARBA" id="ARBA00009861"/>
    </source>
</evidence>
<evidence type="ECO:0000313" key="4">
    <source>
        <dbReference type="EMBL" id="GMN49112.1"/>
    </source>
</evidence>
<gene>
    <name evidence="4" type="ORF">TIFTF001_018266</name>
</gene>
<comment type="caution">
    <text evidence="4">The sequence shown here is derived from an EMBL/GenBank/DDBJ whole genome shotgun (WGS) entry which is preliminary data.</text>
</comment>
<accession>A0AA88A9G6</accession>
<evidence type="ECO:0000256" key="2">
    <source>
        <dbReference type="ARBA" id="ARBA00022679"/>
    </source>
</evidence>
<name>A0AA88A9G6_FICCA</name>
<dbReference type="InterPro" id="IPR023213">
    <property type="entry name" value="CAT-like_dom_sf"/>
</dbReference>
<keyword evidence="2" id="KW-0808">Transferase</keyword>
<comment type="similarity">
    <text evidence="1">Belongs to the plant acyltransferase family.</text>
</comment>
<evidence type="ECO:0000313" key="5">
    <source>
        <dbReference type="Proteomes" id="UP001187192"/>
    </source>
</evidence>
<dbReference type="PANTHER" id="PTHR31623:SF17">
    <property type="entry name" value="F21J9.9"/>
    <property type="match status" value="1"/>
</dbReference>
<dbReference type="Gene3D" id="3.30.559.10">
    <property type="entry name" value="Chloramphenicol acetyltransferase-like domain"/>
    <property type="match status" value="2"/>
</dbReference>
<dbReference type="GO" id="GO:0016746">
    <property type="term" value="F:acyltransferase activity"/>
    <property type="evidence" value="ECO:0007669"/>
    <property type="project" value="UniProtKB-KW"/>
</dbReference>
<sequence>MKLEVQVISEERIKPSSPTPEHLRHYQLSFLDQLSPPVYMPVVLFFPTEPDNNSNNLLTRDQRLNQVKKSLSEALSLYYPLAGVVKEEELCVDCNDDGAYFVLAQANCNLSSLLDDPNPNDMNELIAVAIDDDRVAELPVGVKVTFFDCDGMTVSLCLNHKVGDALSFFMFLTAWAALSRGETDITPPQFGVGKLFPAKELADFTAKHGIMKHDIVTKRFVFDASEIAELRVKYEDKTNIEYQRRPTRVEALSAFIWSRLVAVTHPKGGDNGGDNNAIYTVLHAVNLRTRTDPPLPNSYFGNLNRIAVSAPPLEPENGSYKIVTHVRDSIKRIDPEFVKKLQQEDHGHLSFLKQRLAQVKKGEVVSFSFTSLCRFPIYEADFGWGKPAFVGSARLSYKNLVCFFDTKSGDGIEAWVNLRTEDMAKFEADEEILAYVSPKSKRVNYSKSV</sequence>
<proteinExistence type="inferred from homology"/>